<dbReference type="Gene3D" id="2.40.170.20">
    <property type="entry name" value="TonB-dependent receptor, beta-barrel domain"/>
    <property type="match status" value="1"/>
</dbReference>
<dbReference type="SUPFAM" id="SSF56935">
    <property type="entry name" value="Porins"/>
    <property type="match status" value="1"/>
</dbReference>
<protein>
    <submittedName>
        <fullName evidence="10">TonB-dependent receptor</fullName>
    </submittedName>
</protein>
<evidence type="ECO:0000313" key="10">
    <source>
        <dbReference type="EMBL" id="UXP32418.1"/>
    </source>
</evidence>
<dbReference type="Gene3D" id="2.170.130.10">
    <property type="entry name" value="TonB-dependent receptor, plug domain"/>
    <property type="match status" value="1"/>
</dbReference>
<keyword evidence="2 7" id="KW-0813">Transport</keyword>
<evidence type="ECO:0000256" key="1">
    <source>
        <dbReference type="ARBA" id="ARBA00004571"/>
    </source>
</evidence>
<feature type="signal peptide" evidence="8">
    <location>
        <begin position="1"/>
        <end position="18"/>
    </location>
</feature>
<evidence type="ECO:0000256" key="5">
    <source>
        <dbReference type="ARBA" id="ARBA00023136"/>
    </source>
</evidence>
<keyword evidence="4 7" id="KW-0812">Transmembrane</keyword>
<evidence type="ECO:0000256" key="6">
    <source>
        <dbReference type="ARBA" id="ARBA00023237"/>
    </source>
</evidence>
<dbReference type="InterPro" id="IPR012910">
    <property type="entry name" value="Plug_dom"/>
</dbReference>
<keyword evidence="6 7" id="KW-0998">Cell outer membrane</keyword>
<feature type="chain" id="PRO_5047115680" evidence="8">
    <location>
        <begin position="19"/>
        <end position="921"/>
    </location>
</feature>
<dbReference type="InterPro" id="IPR037066">
    <property type="entry name" value="Plug_dom_sf"/>
</dbReference>
<evidence type="ECO:0000313" key="11">
    <source>
        <dbReference type="Proteomes" id="UP001065174"/>
    </source>
</evidence>
<comment type="similarity">
    <text evidence="7">Belongs to the TonB-dependent receptor family.</text>
</comment>
<keyword evidence="10" id="KW-0675">Receptor</keyword>
<keyword evidence="11" id="KW-1185">Reference proteome</keyword>
<comment type="subcellular location">
    <subcellularLocation>
        <location evidence="1 7">Cell outer membrane</location>
        <topology evidence="1 7">Multi-pass membrane protein</topology>
    </subcellularLocation>
</comment>
<keyword evidence="8" id="KW-0732">Signal</keyword>
<dbReference type="Proteomes" id="UP001065174">
    <property type="component" value="Chromosome"/>
</dbReference>
<evidence type="ECO:0000256" key="4">
    <source>
        <dbReference type="ARBA" id="ARBA00022692"/>
    </source>
</evidence>
<dbReference type="PROSITE" id="PS52016">
    <property type="entry name" value="TONB_DEPENDENT_REC_3"/>
    <property type="match status" value="1"/>
</dbReference>
<keyword evidence="5 7" id="KW-0472">Membrane</keyword>
<dbReference type="Pfam" id="PF13715">
    <property type="entry name" value="CarbopepD_reg_2"/>
    <property type="match status" value="1"/>
</dbReference>
<name>A0ABY6CPH6_9BACT</name>
<evidence type="ECO:0000256" key="3">
    <source>
        <dbReference type="ARBA" id="ARBA00022452"/>
    </source>
</evidence>
<accession>A0ABY6CPH6</accession>
<proteinExistence type="inferred from homology"/>
<evidence type="ECO:0000256" key="2">
    <source>
        <dbReference type="ARBA" id="ARBA00022448"/>
    </source>
</evidence>
<dbReference type="InterPro" id="IPR036942">
    <property type="entry name" value="Beta-barrel_TonB_sf"/>
</dbReference>
<dbReference type="EMBL" id="CP106679">
    <property type="protein sequence ID" value="UXP32418.1"/>
    <property type="molecule type" value="Genomic_DNA"/>
</dbReference>
<evidence type="ECO:0000256" key="7">
    <source>
        <dbReference type="PROSITE-ProRule" id="PRU01360"/>
    </source>
</evidence>
<dbReference type="Gene3D" id="2.60.40.1120">
    <property type="entry name" value="Carboxypeptidase-like, regulatory domain"/>
    <property type="match status" value="1"/>
</dbReference>
<reference evidence="10" key="1">
    <citation type="submission" date="2022-09" db="EMBL/GenBank/DDBJ databases">
        <title>Comparative genomics and taxonomic characterization of three novel marine species of genus Reichenbachiella exhibiting antioxidant and polysaccharide degradation activities.</title>
        <authorList>
            <person name="Muhammad N."/>
            <person name="Lee Y.-J."/>
            <person name="Ko J."/>
            <person name="Kim S.-G."/>
        </authorList>
    </citation>
    <scope>NUCLEOTIDE SEQUENCE</scope>
    <source>
        <strain evidence="10">BKB1-1</strain>
    </source>
</reference>
<dbReference type="SUPFAM" id="SSF49464">
    <property type="entry name" value="Carboxypeptidase regulatory domain-like"/>
    <property type="match status" value="1"/>
</dbReference>
<sequence>MKYLSILAFLIVCGTVNGQSVNAIASQSQDSTLLQNVIRDIEQHTQLQFFYKDQWVSHVYVHGSIDYSGDVMSQFDALLSQTAITYYRQRDQVILLYNVEIITTPLITQRQDAGEPTDLEEVFFTREQKAKGLGLEETLITIGNRKQYEPNKRSVVAGYVREIGTDKPVPDAYVYIESPFVGTTTDEEGFFSLNVPNGKRNILIQSVNMKNTYRRLMVYSDGRLDVDMEVDVIALNAVTVSAEREANTKSPQMGMTKISPESLKIVPALLGEKDMVRVATTTAGVQYLGEGSAGINIRGGKADQNLFLFDGTPVYNTNHFFGFFSVFNSDALSGMELYKSAIPAEFGGRLSSVFDISSKEPNQEKISGVAGIGPVTSKIMLEGPTFKNGPTFMVGGRATYSDYVINKIKDSPLKNNEVTFYDLVGKLDYEINDKNTVTLSGYYSFDRFQLTSDTLLSYTDFSYANKLLSSNWRHVFSSKLLADFNVGISHYDYDIGYDVLPTQAFRIDYGVKENHASAKFDYYVNEKLNYKFGTEVKHTQVVPGVKNPTGSESLIEKDEVGQEQSLEIAPYFSALYSPNDRISVEGGIRYSIFNVLGPGQVNRYTEGEPVDIDFISKVDNYDKNEIIETYHGPEFRLSSRYSLNETNSVKASYNRTRQNIHLLLNSASIAPTDMWRLSNAHIKPQIADQVSVGYYRNFYGKHMVEASAELYYKHIQNLLDFKVGADLQFNKNIETDLLQGKGRSYGLELSLKKTSGWLTGWINYTYSRSLIQLDGDFPDEVINGGEYFPTGYDKPHYINSVTNYKFTRRLTMTLNVVYATGVPVTYPTGKYNFQGSESLLYSDRNAYRIPDYFRMDLGINIEGNHKIKKLAHSFWSFSIYNLLGRDNVYSVFFKVEDGEVKGYKMTVFPTPIPTITYNFTF</sequence>
<dbReference type="InterPro" id="IPR039426">
    <property type="entry name" value="TonB-dep_rcpt-like"/>
</dbReference>
<feature type="domain" description="TonB-dependent receptor plug" evidence="9">
    <location>
        <begin position="278"/>
        <end position="348"/>
    </location>
</feature>
<organism evidence="10 11">
    <name type="scientific">Reichenbachiella agarivorans</name>
    <dbReference type="NCBI Taxonomy" id="2979464"/>
    <lineage>
        <taxon>Bacteria</taxon>
        <taxon>Pseudomonadati</taxon>
        <taxon>Bacteroidota</taxon>
        <taxon>Cytophagia</taxon>
        <taxon>Cytophagales</taxon>
        <taxon>Reichenbachiellaceae</taxon>
        <taxon>Reichenbachiella</taxon>
    </lineage>
</organism>
<keyword evidence="3 7" id="KW-1134">Transmembrane beta strand</keyword>
<dbReference type="RefSeq" id="WP_262309853.1">
    <property type="nucleotide sequence ID" value="NZ_CP106679.1"/>
</dbReference>
<evidence type="ECO:0000256" key="8">
    <source>
        <dbReference type="SAM" id="SignalP"/>
    </source>
</evidence>
<gene>
    <name evidence="10" type="ORF">N6H18_00315</name>
</gene>
<dbReference type="InterPro" id="IPR008969">
    <property type="entry name" value="CarboxyPept-like_regulatory"/>
</dbReference>
<evidence type="ECO:0000259" key="9">
    <source>
        <dbReference type="Pfam" id="PF07715"/>
    </source>
</evidence>
<dbReference type="Pfam" id="PF07715">
    <property type="entry name" value="Plug"/>
    <property type="match status" value="1"/>
</dbReference>